<dbReference type="SUPFAM" id="SSF103473">
    <property type="entry name" value="MFS general substrate transporter"/>
    <property type="match status" value="1"/>
</dbReference>
<evidence type="ECO:0000256" key="2">
    <source>
        <dbReference type="ARBA" id="ARBA00022448"/>
    </source>
</evidence>
<feature type="transmembrane region" description="Helical" evidence="6">
    <location>
        <begin position="434"/>
        <end position="452"/>
    </location>
</feature>
<dbReference type="PANTHER" id="PTHR42718:SF9">
    <property type="entry name" value="MAJOR FACILITATOR SUPERFAMILY MULTIDRUG TRANSPORTER MFSC"/>
    <property type="match status" value="1"/>
</dbReference>
<dbReference type="PROSITE" id="PS00216">
    <property type="entry name" value="SUGAR_TRANSPORT_1"/>
    <property type="match status" value="1"/>
</dbReference>
<dbReference type="EMBL" id="JBGMEL010000013">
    <property type="protein sequence ID" value="MFA0791587.1"/>
    <property type="molecule type" value="Genomic_DNA"/>
</dbReference>
<feature type="transmembrane region" description="Helical" evidence="6">
    <location>
        <begin position="53"/>
        <end position="69"/>
    </location>
</feature>
<feature type="transmembrane region" description="Helical" evidence="6">
    <location>
        <begin position="169"/>
        <end position="189"/>
    </location>
</feature>
<dbReference type="InterPro" id="IPR036259">
    <property type="entry name" value="MFS_trans_sf"/>
</dbReference>
<protein>
    <submittedName>
        <fullName evidence="8">MFS transporter</fullName>
    </submittedName>
</protein>
<dbReference type="Pfam" id="PF07690">
    <property type="entry name" value="MFS_1"/>
    <property type="match status" value="1"/>
</dbReference>
<sequence length="461" mass="49511">MVKSKESLTRKQYLGLIALSMAIFLVANDLTAFAPALPAIEEEFNADITTSQWIINGYALVFGVLVITGGRLADLYGRRRLFIYGTLVFVFFSLLGGLAMDVRMLLVSRALMGIGAAMMWPSILGMTYDLMPDDRSGQAGGLIMTVGALANAVGPVLGGTLAELLSWRWIFFINIPIAAIALLMCLKAVPFEVPEQTDEQIDYRGVLTLSLALFCLLFAMDISAQVGFKQPFVIILLAIFLLSICAFTIIEHRMGSYALIPGVVIGNKRFLPTAVVTLLMATSYFSALLYIPQFLIKSQGYTAMEAGMSLIPLMIIASIFAYLSGLLYDFLGARSLASIGIFCMCVGMFMLSHLKESTTFLQLLPGLIVVGVGLGMFNPSITTAGITAVSSSHASLAGAIIYMFKLSGGAVGLGMNATIVAYSPSIAVGIDRAFTVNAYLALAGLIGCLFFVRDRSKEVPE</sequence>
<evidence type="ECO:0000256" key="4">
    <source>
        <dbReference type="ARBA" id="ARBA00022989"/>
    </source>
</evidence>
<feature type="transmembrane region" description="Helical" evidence="6">
    <location>
        <begin position="310"/>
        <end position="328"/>
    </location>
</feature>
<dbReference type="PROSITE" id="PS50850">
    <property type="entry name" value="MFS"/>
    <property type="match status" value="1"/>
</dbReference>
<keyword evidence="2" id="KW-0813">Transport</keyword>
<keyword evidence="4 6" id="KW-1133">Transmembrane helix</keyword>
<dbReference type="CDD" id="cd17321">
    <property type="entry name" value="MFS_MMR_MDR_like"/>
    <property type="match status" value="1"/>
</dbReference>
<dbReference type="RefSeq" id="WP_371844058.1">
    <property type="nucleotide sequence ID" value="NZ_JBGMEL010000013.1"/>
</dbReference>
<feature type="transmembrane region" description="Helical" evidence="6">
    <location>
        <begin position="139"/>
        <end position="157"/>
    </location>
</feature>
<feature type="transmembrane region" description="Helical" evidence="6">
    <location>
        <begin position="81"/>
        <end position="100"/>
    </location>
</feature>
<keyword evidence="5 6" id="KW-0472">Membrane</keyword>
<organism evidence="8 9">
    <name type="scientific">Microbulbifer echini</name>
    <dbReference type="NCBI Taxonomy" id="1529067"/>
    <lineage>
        <taxon>Bacteria</taxon>
        <taxon>Pseudomonadati</taxon>
        <taxon>Pseudomonadota</taxon>
        <taxon>Gammaproteobacteria</taxon>
        <taxon>Cellvibrionales</taxon>
        <taxon>Microbulbiferaceae</taxon>
        <taxon>Microbulbifer</taxon>
    </lineage>
</organism>
<name>A0ABV4NQB5_9GAMM</name>
<dbReference type="InterPro" id="IPR005829">
    <property type="entry name" value="Sugar_transporter_CS"/>
</dbReference>
<feature type="transmembrane region" description="Helical" evidence="6">
    <location>
        <begin position="201"/>
        <end position="220"/>
    </location>
</feature>
<evidence type="ECO:0000256" key="6">
    <source>
        <dbReference type="SAM" id="Phobius"/>
    </source>
</evidence>
<accession>A0ABV4NQB5</accession>
<keyword evidence="3 6" id="KW-0812">Transmembrane</keyword>
<feature type="transmembrane region" description="Helical" evidence="6">
    <location>
        <begin position="270"/>
        <end position="290"/>
    </location>
</feature>
<dbReference type="InterPro" id="IPR020846">
    <property type="entry name" value="MFS_dom"/>
</dbReference>
<evidence type="ECO:0000313" key="9">
    <source>
        <dbReference type="Proteomes" id="UP001569414"/>
    </source>
</evidence>
<comment type="caution">
    <text evidence="8">The sequence shown here is derived from an EMBL/GenBank/DDBJ whole genome shotgun (WGS) entry which is preliminary data.</text>
</comment>
<feature type="transmembrane region" description="Helical" evidence="6">
    <location>
        <begin position="360"/>
        <end position="378"/>
    </location>
</feature>
<dbReference type="Gene3D" id="1.20.1250.20">
    <property type="entry name" value="MFS general substrate transporter like domains"/>
    <property type="match status" value="1"/>
</dbReference>
<comment type="subcellular location">
    <subcellularLocation>
        <location evidence="1">Membrane</location>
        <topology evidence="1">Multi-pass membrane protein</topology>
    </subcellularLocation>
</comment>
<dbReference type="Gene3D" id="1.20.1720.10">
    <property type="entry name" value="Multidrug resistance protein D"/>
    <property type="match status" value="1"/>
</dbReference>
<evidence type="ECO:0000256" key="3">
    <source>
        <dbReference type="ARBA" id="ARBA00022692"/>
    </source>
</evidence>
<feature type="transmembrane region" description="Helical" evidence="6">
    <location>
        <begin position="232"/>
        <end position="250"/>
    </location>
</feature>
<evidence type="ECO:0000259" key="7">
    <source>
        <dbReference type="PROSITE" id="PS50850"/>
    </source>
</evidence>
<feature type="transmembrane region" description="Helical" evidence="6">
    <location>
        <begin position="335"/>
        <end position="354"/>
    </location>
</feature>
<gene>
    <name evidence="8" type="ORF">ACCI51_13595</name>
</gene>
<evidence type="ECO:0000256" key="1">
    <source>
        <dbReference type="ARBA" id="ARBA00004141"/>
    </source>
</evidence>
<keyword evidence="9" id="KW-1185">Reference proteome</keyword>
<feature type="transmembrane region" description="Helical" evidence="6">
    <location>
        <begin position="399"/>
        <end position="422"/>
    </location>
</feature>
<proteinExistence type="predicted"/>
<dbReference type="InterPro" id="IPR011701">
    <property type="entry name" value="MFS"/>
</dbReference>
<dbReference type="Proteomes" id="UP001569414">
    <property type="component" value="Unassembled WGS sequence"/>
</dbReference>
<evidence type="ECO:0000256" key="5">
    <source>
        <dbReference type="ARBA" id="ARBA00023136"/>
    </source>
</evidence>
<feature type="domain" description="Major facilitator superfamily (MFS) profile" evidence="7">
    <location>
        <begin position="15"/>
        <end position="456"/>
    </location>
</feature>
<feature type="transmembrane region" description="Helical" evidence="6">
    <location>
        <begin position="12"/>
        <end position="33"/>
    </location>
</feature>
<feature type="transmembrane region" description="Helical" evidence="6">
    <location>
        <begin position="106"/>
        <end position="127"/>
    </location>
</feature>
<evidence type="ECO:0000313" key="8">
    <source>
        <dbReference type="EMBL" id="MFA0791587.1"/>
    </source>
</evidence>
<dbReference type="PANTHER" id="PTHR42718">
    <property type="entry name" value="MAJOR FACILITATOR SUPERFAMILY MULTIDRUG TRANSPORTER MFSC"/>
    <property type="match status" value="1"/>
</dbReference>
<reference evidence="8 9" key="1">
    <citation type="submission" date="2024-08" db="EMBL/GenBank/DDBJ databases">
        <authorList>
            <person name="Ishaq N."/>
        </authorList>
    </citation>
    <scope>NUCLEOTIDE SEQUENCE [LARGE SCALE GENOMIC DNA]</scope>
    <source>
        <strain evidence="8 9">JCM 30400</strain>
    </source>
</reference>
<dbReference type="PRINTS" id="PR01036">
    <property type="entry name" value="TCRTETB"/>
</dbReference>